<proteinExistence type="predicted"/>
<evidence type="ECO:0000313" key="1">
    <source>
        <dbReference type="EMBL" id="TNN68660.1"/>
    </source>
</evidence>
<dbReference type="OrthoDB" id="10626461at2759"/>
<name>A0A4Z2HSN3_9TELE</name>
<reference evidence="1 2" key="1">
    <citation type="submission" date="2019-03" db="EMBL/GenBank/DDBJ databases">
        <title>First draft genome of Liparis tanakae, snailfish: a comprehensive survey of snailfish specific genes.</title>
        <authorList>
            <person name="Kim W."/>
            <person name="Song I."/>
            <person name="Jeong J.-H."/>
            <person name="Kim D."/>
            <person name="Kim S."/>
            <person name="Ryu S."/>
            <person name="Song J.Y."/>
            <person name="Lee S.K."/>
        </authorList>
    </citation>
    <scope>NUCLEOTIDE SEQUENCE [LARGE SCALE GENOMIC DNA]</scope>
    <source>
        <tissue evidence="1">Muscle</tissue>
    </source>
</reference>
<protein>
    <submittedName>
        <fullName evidence="1">Uncharacterized protein</fullName>
    </submittedName>
</protein>
<organism evidence="1 2">
    <name type="scientific">Liparis tanakae</name>
    <name type="common">Tanaka's snailfish</name>
    <dbReference type="NCBI Taxonomy" id="230148"/>
    <lineage>
        <taxon>Eukaryota</taxon>
        <taxon>Metazoa</taxon>
        <taxon>Chordata</taxon>
        <taxon>Craniata</taxon>
        <taxon>Vertebrata</taxon>
        <taxon>Euteleostomi</taxon>
        <taxon>Actinopterygii</taxon>
        <taxon>Neopterygii</taxon>
        <taxon>Teleostei</taxon>
        <taxon>Neoteleostei</taxon>
        <taxon>Acanthomorphata</taxon>
        <taxon>Eupercaria</taxon>
        <taxon>Perciformes</taxon>
        <taxon>Cottioidei</taxon>
        <taxon>Cottales</taxon>
        <taxon>Liparidae</taxon>
        <taxon>Liparis</taxon>
    </lineage>
</organism>
<keyword evidence="2" id="KW-1185">Reference proteome</keyword>
<evidence type="ECO:0000313" key="2">
    <source>
        <dbReference type="Proteomes" id="UP000314294"/>
    </source>
</evidence>
<sequence>MSTDSVGEQRAAVNPHSTPSFALPKQTLLTLRTENRLAISLEAQAPPSKSIPAPEPLKPFARGLSVRHADSHLKELIHSGIQSLDGVWLPRYPAGATHGVQVHNSCCPTIKAHMGGSQGGRCSANLPLKPRLVTLSQLSPACLSRRRRIGSKVWMRLVEGGGRAAIERRLKFTMNVERDAQDKSRKINVFSFLGRSIRTWLRYQGDIELARHMEDHQ</sequence>
<comment type="caution">
    <text evidence="1">The sequence shown here is derived from an EMBL/GenBank/DDBJ whole genome shotgun (WGS) entry which is preliminary data.</text>
</comment>
<dbReference type="AlphaFoldDB" id="A0A4Z2HSN3"/>
<accession>A0A4Z2HSN3</accession>
<dbReference type="Proteomes" id="UP000314294">
    <property type="component" value="Unassembled WGS sequence"/>
</dbReference>
<dbReference type="EMBL" id="SRLO01000187">
    <property type="protein sequence ID" value="TNN68660.1"/>
    <property type="molecule type" value="Genomic_DNA"/>
</dbReference>
<gene>
    <name evidence="1" type="ORF">EYF80_021174</name>
</gene>